<dbReference type="AlphaFoldDB" id="A0A4U5P9E9"/>
<gene>
    <name evidence="2" type="ORF">L596_007249</name>
</gene>
<keyword evidence="3" id="KW-1185">Reference proteome</keyword>
<proteinExistence type="predicted"/>
<protein>
    <submittedName>
        <fullName evidence="2">Uncharacterized protein</fullName>
    </submittedName>
</protein>
<evidence type="ECO:0000313" key="2">
    <source>
        <dbReference type="EMBL" id="TKR92633.1"/>
    </source>
</evidence>
<feature type="compositionally biased region" description="Basic and acidic residues" evidence="1">
    <location>
        <begin position="236"/>
        <end position="246"/>
    </location>
</feature>
<dbReference type="Proteomes" id="UP000298663">
    <property type="component" value="Unassembled WGS sequence"/>
</dbReference>
<organism evidence="2 3">
    <name type="scientific">Steinernema carpocapsae</name>
    <name type="common">Entomopathogenic nematode</name>
    <dbReference type="NCBI Taxonomy" id="34508"/>
    <lineage>
        <taxon>Eukaryota</taxon>
        <taxon>Metazoa</taxon>
        <taxon>Ecdysozoa</taxon>
        <taxon>Nematoda</taxon>
        <taxon>Chromadorea</taxon>
        <taxon>Rhabditida</taxon>
        <taxon>Tylenchina</taxon>
        <taxon>Panagrolaimomorpha</taxon>
        <taxon>Strongyloidoidea</taxon>
        <taxon>Steinernematidae</taxon>
        <taxon>Steinernema</taxon>
    </lineage>
</organism>
<reference evidence="2 3" key="2">
    <citation type="journal article" date="2019" name="G3 (Bethesda)">
        <title>Hybrid Assembly of the Genome of the Entomopathogenic Nematode Steinernema carpocapsae Identifies the X-Chromosome.</title>
        <authorList>
            <person name="Serra L."/>
            <person name="Macchietto M."/>
            <person name="Macias-Munoz A."/>
            <person name="McGill C.J."/>
            <person name="Rodriguez I.M."/>
            <person name="Rodriguez B."/>
            <person name="Murad R."/>
            <person name="Mortazavi A."/>
        </authorList>
    </citation>
    <scope>NUCLEOTIDE SEQUENCE [LARGE SCALE GENOMIC DNA]</scope>
    <source>
        <strain evidence="2 3">ALL</strain>
    </source>
</reference>
<evidence type="ECO:0000256" key="1">
    <source>
        <dbReference type="SAM" id="MobiDB-lite"/>
    </source>
</evidence>
<feature type="compositionally biased region" description="Low complexity" evidence="1">
    <location>
        <begin position="164"/>
        <end position="175"/>
    </location>
</feature>
<feature type="region of interest" description="Disordered" evidence="1">
    <location>
        <begin position="333"/>
        <end position="356"/>
    </location>
</feature>
<reference evidence="2 3" key="1">
    <citation type="journal article" date="2015" name="Genome Biol.">
        <title>Comparative genomics of Steinernema reveals deeply conserved gene regulatory networks.</title>
        <authorList>
            <person name="Dillman A.R."/>
            <person name="Macchietto M."/>
            <person name="Porter C.F."/>
            <person name="Rogers A."/>
            <person name="Williams B."/>
            <person name="Antoshechkin I."/>
            <person name="Lee M.M."/>
            <person name="Goodwin Z."/>
            <person name="Lu X."/>
            <person name="Lewis E.E."/>
            <person name="Goodrich-Blair H."/>
            <person name="Stock S.P."/>
            <person name="Adams B.J."/>
            <person name="Sternberg P.W."/>
            <person name="Mortazavi A."/>
        </authorList>
    </citation>
    <scope>NUCLEOTIDE SEQUENCE [LARGE SCALE GENOMIC DNA]</scope>
    <source>
        <strain evidence="2 3">ALL</strain>
    </source>
</reference>
<feature type="compositionally biased region" description="Polar residues" evidence="1">
    <location>
        <begin position="145"/>
        <end position="163"/>
    </location>
</feature>
<comment type="caution">
    <text evidence="2">The sequence shown here is derived from an EMBL/GenBank/DDBJ whole genome shotgun (WGS) entry which is preliminary data.</text>
</comment>
<feature type="region of interest" description="Disordered" evidence="1">
    <location>
        <begin position="145"/>
        <end position="246"/>
    </location>
</feature>
<accession>A0A4U5P9E9</accession>
<name>A0A4U5P9E9_STECR</name>
<feature type="compositionally biased region" description="Basic and acidic residues" evidence="1">
    <location>
        <begin position="343"/>
        <end position="356"/>
    </location>
</feature>
<feature type="compositionally biased region" description="Polar residues" evidence="1">
    <location>
        <begin position="188"/>
        <end position="203"/>
    </location>
</feature>
<sequence>MQQNDAQNGDIHVVQSASRICSLSPACAKRKIVPASNSFLEDNSAAMIDQESTCSSNNIQNGIHNVIKQNGVSKVRENGHARAHVSNRLSNRKRKLSPSTAEVVCEPLNTYIANCEPATSNNVSPASGSKVSPALSKNIYPAPSTNVSPAASNSFSLAPSKNVSPASENSESPSPQDAENCRIPKSADTPTANNDNCVGQETLPTYGPDPNLLHNSGGYHKPIPSTSFQTPYHPVHPPDRPPDHEIPLSNQLIPPHAFCPPCHDPPIVHPTYDPTVLHNPQLIPPYHHNYPLPPNVYSQPFPSSSIPQSQASIPYHKPLPFHNTTPYYIPAMRTPTPQEPDAPVERKTPLAPREDSDDVPIRVIDESNAKAPDPIGDKIPSPDDQFFYENVSFDTDPFDDDEDQAVLQLDAIEAPPLLIQEPHFRYPVEQQLGKQTPATKKGAEKLSHYLLSETSSSSEDLRPTAVVIYDQLVGSNDEHKLIGKIESEVDKRKIRAKNEAELLAKCAELRKKGALVEDIIKQLSQEVDYGPDGSTLETVRHEIRGAVKTFFTKHPYSSL</sequence>
<evidence type="ECO:0000313" key="3">
    <source>
        <dbReference type="Proteomes" id="UP000298663"/>
    </source>
</evidence>
<dbReference type="EMBL" id="AZBU02000002">
    <property type="protein sequence ID" value="TKR92633.1"/>
    <property type="molecule type" value="Genomic_DNA"/>
</dbReference>